<dbReference type="STRING" id="1218599.LEP1GSC195_3368"/>
<sequence length="53" mass="6163">MGNFGSGEFETDQRQTSLKSEIGSRDIFYVDRSIILRVNGVWAKRWNHKTTDD</sequence>
<organism evidence="1 2">
    <name type="scientific">Leptospira wolbachii serovar Codice str. CDC</name>
    <dbReference type="NCBI Taxonomy" id="1218599"/>
    <lineage>
        <taxon>Bacteria</taxon>
        <taxon>Pseudomonadati</taxon>
        <taxon>Spirochaetota</taxon>
        <taxon>Spirochaetia</taxon>
        <taxon>Leptospirales</taxon>
        <taxon>Leptospiraceae</taxon>
        <taxon>Leptospira</taxon>
    </lineage>
</organism>
<name>R8ZZ31_9LEPT</name>
<dbReference type="AlphaFoldDB" id="R8ZZ31"/>
<reference evidence="1" key="1">
    <citation type="submission" date="2013-04" db="EMBL/GenBank/DDBJ databases">
        <authorList>
            <person name="Harkins D.M."/>
            <person name="Durkin A.S."/>
            <person name="Brinkac L.M."/>
            <person name="Haft D.H."/>
            <person name="Selengut J.D."/>
            <person name="Sanka R."/>
            <person name="DePew J."/>
            <person name="Purushe J."/>
            <person name="Galloway R.L."/>
            <person name="Vinetz J.M."/>
            <person name="Sutton G.G."/>
            <person name="Nierman W.C."/>
            <person name="Fouts D.E."/>
        </authorList>
    </citation>
    <scope>NUCLEOTIDE SEQUENCE [LARGE SCALE GENOMIC DNA]</scope>
    <source>
        <strain evidence="1">CDC</strain>
    </source>
</reference>
<evidence type="ECO:0000313" key="2">
    <source>
        <dbReference type="Proteomes" id="UP000013984"/>
    </source>
</evidence>
<protein>
    <submittedName>
        <fullName evidence="1">Uncharacterized protein</fullName>
    </submittedName>
</protein>
<dbReference type="EMBL" id="AOGZ02000014">
    <property type="protein sequence ID" value="EOQ95203.1"/>
    <property type="molecule type" value="Genomic_DNA"/>
</dbReference>
<accession>R8ZZ31</accession>
<proteinExistence type="predicted"/>
<keyword evidence="2" id="KW-1185">Reference proteome</keyword>
<dbReference type="Proteomes" id="UP000013984">
    <property type="component" value="Unassembled WGS sequence"/>
</dbReference>
<gene>
    <name evidence="1" type="ORF">LEP1GSC195_3368</name>
</gene>
<evidence type="ECO:0000313" key="1">
    <source>
        <dbReference type="EMBL" id="EOQ95203.1"/>
    </source>
</evidence>
<comment type="caution">
    <text evidence="1">The sequence shown here is derived from an EMBL/GenBank/DDBJ whole genome shotgun (WGS) entry which is preliminary data.</text>
</comment>